<evidence type="ECO:0000256" key="2">
    <source>
        <dbReference type="SAM" id="SignalP"/>
    </source>
</evidence>
<accession>A0A4R7F6H2</accession>
<comment type="caution">
    <text evidence="3">The sequence shown here is derived from an EMBL/GenBank/DDBJ whole genome shotgun (WGS) entry which is preliminary data.</text>
</comment>
<gene>
    <name evidence="3" type="ORF">C8P70_10497</name>
</gene>
<feature type="signal peptide" evidence="2">
    <location>
        <begin position="1"/>
        <end position="22"/>
    </location>
</feature>
<dbReference type="EMBL" id="SOAG01000004">
    <property type="protein sequence ID" value="TDS64380.1"/>
    <property type="molecule type" value="Genomic_DNA"/>
</dbReference>
<dbReference type="Proteomes" id="UP000295215">
    <property type="component" value="Unassembled WGS sequence"/>
</dbReference>
<evidence type="ECO:0000313" key="3">
    <source>
        <dbReference type="EMBL" id="TDS64380.1"/>
    </source>
</evidence>
<keyword evidence="3" id="KW-0449">Lipoprotein</keyword>
<dbReference type="AlphaFoldDB" id="A0A4R7F6H2"/>
<dbReference type="InterPro" id="IPR029046">
    <property type="entry name" value="LolA/LolB/LppX"/>
</dbReference>
<dbReference type="CDD" id="cd16325">
    <property type="entry name" value="LolA"/>
    <property type="match status" value="1"/>
</dbReference>
<dbReference type="InterPro" id="IPR004564">
    <property type="entry name" value="OM_lipoprot_carrier_LolA-like"/>
</dbReference>
<organism evidence="3 4">
    <name type="scientific">Myroides indicus</name>
    <dbReference type="NCBI Taxonomy" id="1323422"/>
    <lineage>
        <taxon>Bacteria</taxon>
        <taxon>Pseudomonadati</taxon>
        <taxon>Bacteroidota</taxon>
        <taxon>Flavobacteriia</taxon>
        <taxon>Flavobacteriales</taxon>
        <taxon>Flavobacteriaceae</taxon>
        <taxon>Myroides</taxon>
    </lineage>
</organism>
<dbReference type="Pfam" id="PF03548">
    <property type="entry name" value="LolA"/>
    <property type="match status" value="1"/>
</dbReference>
<dbReference type="Gene3D" id="2.50.20.10">
    <property type="entry name" value="Lipoprotein localisation LolA/LolB/LppX"/>
    <property type="match status" value="1"/>
</dbReference>
<protein>
    <submittedName>
        <fullName evidence="3">Outer membrane lipoprotein carrier protein LolA</fullName>
    </submittedName>
</protein>
<keyword evidence="4" id="KW-1185">Reference proteome</keyword>
<reference evidence="3 4" key="1">
    <citation type="submission" date="2019-03" db="EMBL/GenBank/DDBJ databases">
        <title>Genomic Encyclopedia of Archaeal and Bacterial Type Strains, Phase II (KMG-II): from individual species to whole genera.</title>
        <authorList>
            <person name="Goeker M."/>
        </authorList>
    </citation>
    <scope>NUCLEOTIDE SEQUENCE [LARGE SCALE GENOMIC DNA]</scope>
    <source>
        <strain evidence="3 4">DSM 28213</strain>
    </source>
</reference>
<sequence length="218" mass="25260">MTIMKKITAFILIAFTSFSIQAQSSQRAKNFLAEVTKKVNNYKNISIDFSYNIQDGKNDNYNQNGSGHIDIQKDLYVLNFMGMKKIFDGKYVYTITSEDQEVTISKYDPESIDNVLPTQMLTFFNQGYDFQWDILQNIQGKQIQYVKLTPTDPKSNIKEILLGIDNQSKHIYNKIQVNKNGSKSILTVNSFKTDQPISKNHFTFTESMYPDYYINKID</sequence>
<proteinExistence type="predicted"/>
<evidence type="ECO:0000256" key="1">
    <source>
        <dbReference type="ARBA" id="ARBA00022729"/>
    </source>
</evidence>
<dbReference type="SUPFAM" id="SSF89392">
    <property type="entry name" value="Prokaryotic lipoproteins and lipoprotein localization factors"/>
    <property type="match status" value="1"/>
</dbReference>
<keyword evidence="1 2" id="KW-0732">Signal</keyword>
<evidence type="ECO:0000313" key="4">
    <source>
        <dbReference type="Proteomes" id="UP000295215"/>
    </source>
</evidence>
<name>A0A4R7F6H2_9FLAO</name>
<feature type="chain" id="PRO_5020800506" evidence="2">
    <location>
        <begin position="23"/>
        <end position="218"/>
    </location>
</feature>